<dbReference type="Proteomes" id="UP000789739">
    <property type="component" value="Unassembled WGS sequence"/>
</dbReference>
<dbReference type="SUPFAM" id="SSF47769">
    <property type="entry name" value="SAM/Pointed domain"/>
    <property type="match status" value="1"/>
</dbReference>
<accession>A0A9N9HIQ6</accession>
<name>A0A9N9HIQ6_9GLOM</name>
<organism evidence="1 2">
    <name type="scientific">Paraglomus brasilianum</name>
    <dbReference type="NCBI Taxonomy" id="144538"/>
    <lineage>
        <taxon>Eukaryota</taxon>
        <taxon>Fungi</taxon>
        <taxon>Fungi incertae sedis</taxon>
        <taxon>Mucoromycota</taxon>
        <taxon>Glomeromycotina</taxon>
        <taxon>Glomeromycetes</taxon>
        <taxon>Paraglomerales</taxon>
        <taxon>Paraglomeraceae</taxon>
        <taxon>Paraglomus</taxon>
    </lineage>
</organism>
<protein>
    <submittedName>
        <fullName evidence="1">4568_t:CDS:1</fullName>
    </submittedName>
</protein>
<dbReference type="EMBL" id="CAJVPI010006099">
    <property type="protein sequence ID" value="CAG8677123.1"/>
    <property type="molecule type" value="Genomic_DNA"/>
</dbReference>
<gene>
    <name evidence="1" type="ORF">PBRASI_LOCUS11608</name>
</gene>
<keyword evidence="2" id="KW-1185">Reference proteome</keyword>
<evidence type="ECO:0000313" key="2">
    <source>
        <dbReference type="Proteomes" id="UP000789739"/>
    </source>
</evidence>
<sequence>MSFLSVPSVEEVSKWKRAQVLTFLRSKKDELDLDDKHIKIIEDQEVAGRAFLELTADKLMQDGLKRGPAE</sequence>
<dbReference type="AlphaFoldDB" id="A0A9N9HIQ6"/>
<proteinExistence type="predicted"/>
<dbReference type="Gene3D" id="1.10.150.50">
    <property type="entry name" value="Transcription Factor, Ets-1"/>
    <property type="match status" value="1"/>
</dbReference>
<dbReference type="OrthoDB" id="2413601at2759"/>
<feature type="non-terminal residue" evidence="1">
    <location>
        <position position="70"/>
    </location>
</feature>
<reference evidence="1" key="1">
    <citation type="submission" date="2021-06" db="EMBL/GenBank/DDBJ databases">
        <authorList>
            <person name="Kallberg Y."/>
            <person name="Tangrot J."/>
            <person name="Rosling A."/>
        </authorList>
    </citation>
    <scope>NUCLEOTIDE SEQUENCE</scope>
    <source>
        <strain evidence="1">BR232B</strain>
    </source>
</reference>
<dbReference type="InterPro" id="IPR013761">
    <property type="entry name" value="SAM/pointed_sf"/>
</dbReference>
<evidence type="ECO:0000313" key="1">
    <source>
        <dbReference type="EMBL" id="CAG8677123.1"/>
    </source>
</evidence>
<comment type="caution">
    <text evidence="1">The sequence shown here is derived from an EMBL/GenBank/DDBJ whole genome shotgun (WGS) entry which is preliminary data.</text>
</comment>